<keyword evidence="1" id="KW-0001">2Fe-2S</keyword>
<dbReference type="RefSeq" id="WP_320422450.1">
    <property type="nucleotide sequence ID" value="NZ_JAXCLA010000003.1"/>
</dbReference>
<dbReference type="InterPro" id="IPR036884">
    <property type="entry name" value="2Fe-2S-bd_dom_sf"/>
</dbReference>
<evidence type="ECO:0000256" key="2">
    <source>
        <dbReference type="ARBA" id="ARBA00022723"/>
    </source>
</evidence>
<name>A0ABU5DE30_9BURK</name>
<evidence type="ECO:0000256" key="3">
    <source>
        <dbReference type="ARBA" id="ARBA00023002"/>
    </source>
</evidence>
<dbReference type="InterPro" id="IPR006058">
    <property type="entry name" value="2Fe2S_fd_BS"/>
</dbReference>
<dbReference type="Proteomes" id="UP001285263">
    <property type="component" value="Unassembled WGS sequence"/>
</dbReference>
<dbReference type="Gene3D" id="3.10.20.30">
    <property type="match status" value="1"/>
</dbReference>
<dbReference type="InterPro" id="IPR001041">
    <property type="entry name" value="2Fe-2S_ferredoxin-type"/>
</dbReference>
<dbReference type="SUPFAM" id="SSF47741">
    <property type="entry name" value="CO dehydrogenase ISP C-domain like"/>
    <property type="match status" value="1"/>
</dbReference>
<feature type="domain" description="2Fe-2S ferredoxin-type" evidence="6">
    <location>
        <begin position="1"/>
        <end position="78"/>
    </location>
</feature>
<evidence type="ECO:0000256" key="5">
    <source>
        <dbReference type="ARBA" id="ARBA00023014"/>
    </source>
</evidence>
<keyword evidence="3" id="KW-0560">Oxidoreductase</keyword>
<keyword evidence="5" id="KW-0411">Iron-sulfur</keyword>
<dbReference type="InterPro" id="IPR002888">
    <property type="entry name" value="2Fe-2S-bd"/>
</dbReference>
<evidence type="ECO:0000313" key="7">
    <source>
        <dbReference type="EMBL" id="MDY0744532.1"/>
    </source>
</evidence>
<dbReference type="Pfam" id="PF01799">
    <property type="entry name" value="Fer2_2"/>
    <property type="match status" value="1"/>
</dbReference>
<reference evidence="7 8" key="1">
    <citation type="submission" date="2023-11" db="EMBL/GenBank/DDBJ databases">
        <title>Paucibacter sp. nov., isolated from fresh soil in Korea.</title>
        <authorList>
            <person name="Le N.T.T."/>
        </authorList>
    </citation>
    <scope>NUCLEOTIDE SEQUENCE [LARGE SCALE GENOMIC DNA]</scope>
    <source>
        <strain evidence="7 8">R3-3</strain>
    </source>
</reference>
<accession>A0ABU5DE30</accession>
<keyword evidence="8" id="KW-1185">Reference proteome</keyword>
<comment type="caution">
    <text evidence="7">The sequence shown here is derived from an EMBL/GenBank/DDBJ whole genome shotgun (WGS) entry which is preliminary data.</text>
</comment>
<dbReference type="PROSITE" id="PS51085">
    <property type="entry name" value="2FE2S_FER_2"/>
    <property type="match status" value="1"/>
</dbReference>
<evidence type="ECO:0000259" key="6">
    <source>
        <dbReference type="PROSITE" id="PS51085"/>
    </source>
</evidence>
<dbReference type="EMBL" id="JAXCLA010000003">
    <property type="protein sequence ID" value="MDY0744532.1"/>
    <property type="molecule type" value="Genomic_DNA"/>
</dbReference>
<sequence length="162" mass="16591">MDLKINGRVQPLPEHASDPAMPLLWALRDGLNLTGTKFGCGIGACGACTVHLDGQAVRACVTPLAACEGKAVGTIEALGSAAQPHALQLAWIAQQVPQCGYCQSGMLMAAAALLAKNRQPSDADIDTAITNLCRCGTYPRIRAAIKAAAAQMAPVAGKKAAA</sequence>
<dbReference type="PANTHER" id="PTHR44379:SF2">
    <property type="entry name" value="BLR6218 PROTEIN"/>
    <property type="match status" value="1"/>
</dbReference>
<protein>
    <submittedName>
        <fullName evidence="7">(2Fe-2S)-binding protein</fullName>
    </submittedName>
</protein>
<gene>
    <name evidence="7" type="ORF">SNE35_08440</name>
</gene>
<dbReference type="InterPro" id="IPR051452">
    <property type="entry name" value="Diverse_Oxidoreductases"/>
</dbReference>
<dbReference type="SUPFAM" id="SSF54292">
    <property type="entry name" value="2Fe-2S ferredoxin-like"/>
    <property type="match status" value="1"/>
</dbReference>
<organism evidence="7 8">
    <name type="scientific">Roseateles agri</name>
    <dbReference type="NCBI Taxonomy" id="3098619"/>
    <lineage>
        <taxon>Bacteria</taxon>
        <taxon>Pseudomonadati</taxon>
        <taxon>Pseudomonadota</taxon>
        <taxon>Betaproteobacteria</taxon>
        <taxon>Burkholderiales</taxon>
        <taxon>Sphaerotilaceae</taxon>
        <taxon>Roseateles</taxon>
    </lineage>
</organism>
<keyword evidence="2" id="KW-0479">Metal-binding</keyword>
<keyword evidence="4" id="KW-0408">Iron</keyword>
<dbReference type="PROSITE" id="PS00197">
    <property type="entry name" value="2FE2S_FER_1"/>
    <property type="match status" value="1"/>
</dbReference>
<evidence type="ECO:0000256" key="4">
    <source>
        <dbReference type="ARBA" id="ARBA00023004"/>
    </source>
</evidence>
<dbReference type="Pfam" id="PF00111">
    <property type="entry name" value="Fer2"/>
    <property type="match status" value="1"/>
</dbReference>
<evidence type="ECO:0000313" key="8">
    <source>
        <dbReference type="Proteomes" id="UP001285263"/>
    </source>
</evidence>
<dbReference type="Gene3D" id="1.10.150.120">
    <property type="entry name" value="[2Fe-2S]-binding domain"/>
    <property type="match status" value="1"/>
</dbReference>
<dbReference type="InterPro" id="IPR012675">
    <property type="entry name" value="Beta-grasp_dom_sf"/>
</dbReference>
<dbReference type="PANTHER" id="PTHR44379">
    <property type="entry name" value="OXIDOREDUCTASE WITH IRON-SULFUR SUBUNIT"/>
    <property type="match status" value="1"/>
</dbReference>
<proteinExistence type="predicted"/>
<evidence type="ECO:0000256" key="1">
    <source>
        <dbReference type="ARBA" id="ARBA00022714"/>
    </source>
</evidence>
<dbReference type="InterPro" id="IPR036010">
    <property type="entry name" value="2Fe-2S_ferredoxin-like_sf"/>
</dbReference>